<dbReference type="AlphaFoldDB" id="I0GY60"/>
<dbReference type="PATRIC" id="fig|512565.3.peg.480"/>
<feature type="signal peptide" evidence="1">
    <location>
        <begin position="1"/>
        <end position="23"/>
    </location>
</feature>
<name>I0GY60_ACTM4</name>
<dbReference type="OrthoDB" id="3405189at2"/>
<dbReference type="Pfam" id="PF13628">
    <property type="entry name" value="DUF4142"/>
    <property type="match status" value="1"/>
</dbReference>
<dbReference type="EMBL" id="AP012319">
    <property type="protein sequence ID" value="BAL85697.1"/>
    <property type="molecule type" value="Genomic_DNA"/>
</dbReference>
<sequence>MRLFAVFGAAVMLAVAAVSPAQARPVSADADFLIAAHQGNLAQMAAGKIAKHQGATEPVRDLGRELATYHRKLDVTVRRTAARLDIRLPAEPNSEQQALIEQYRVASGADFDTLFLGSQLLAHERAIKLAQVVIDTGTEPSVEKLAGKALPVIQRHQQVIAATQQKVDPASKADLAG</sequence>
<dbReference type="InterPro" id="IPR012347">
    <property type="entry name" value="Ferritin-like"/>
</dbReference>
<proteinExistence type="predicted"/>
<reference evidence="3 4" key="1">
    <citation type="submission" date="2012-02" db="EMBL/GenBank/DDBJ databases">
        <title>Complete genome sequence of Actinoplanes missouriensis 431 (= NBRC 102363).</title>
        <authorList>
            <person name="Ohnishi Y."/>
            <person name="Ishikawa J."/>
            <person name="Sekine M."/>
            <person name="Hosoyama A."/>
            <person name="Harada T."/>
            <person name="Narita H."/>
            <person name="Hata T."/>
            <person name="Konno Y."/>
            <person name="Tutikane K."/>
            <person name="Fujita N."/>
            <person name="Horinouchi S."/>
            <person name="Hayakawa M."/>
        </authorList>
    </citation>
    <scope>NUCLEOTIDE SEQUENCE [LARGE SCALE GENOMIC DNA]</scope>
    <source>
        <strain evidence="4">ATCC 14538 / DSM 43046 / CBS 188.64 / JCM 3121 / NBRC 102363 / NCIMB 12654 / NRRL B-3342 / UNCC 431</strain>
    </source>
</reference>
<dbReference type="Gene3D" id="1.20.1260.10">
    <property type="match status" value="1"/>
</dbReference>
<protein>
    <recommendedName>
        <fullName evidence="2">DUF4142 domain-containing protein</fullName>
    </recommendedName>
</protein>
<evidence type="ECO:0000313" key="3">
    <source>
        <dbReference type="EMBL" id="BAL85697.1"/>
    </source>
</evidence>
<dbReference type="PANTHER" id="PTHR38593">
    <property type="entry name" value="BLR2558 PROTEIN"/>
    <property type="match status" value="1"/>
</dbReference>
<dbReference type="InterPro" id="IPR025419">
    <property type="entry name" value="DUF4142"/>
</dbReference>
<dbReference type="Proteomes" id="UP000007882">
    <property type="component" value="Chromosome"/>
</dbReference>
<dbReference type="KEGG" id="ams:AMIS_4770"/>
<evidence type="ECO:0000256" key="1">
    <source>
        <dbReference type="SAM" id="SignalP"/>
    </source>
</evidence>
<keyword evidence="1" id="KW-0732">Signal</keyword>
<dbReference type="eggNOG" id="COG3652">
    <property type="taxonomic scope" value="Bacteria"/>
</dbReference>
<dbReference type="STRING" id="512565.AMIS_4770"/>
<feature type="chain" id="PRO_5003627540" description="DUF4142 domain-containing protein" evidence="1">
    <location>
        <begin position="24"/>
        <end position="177"/>
    </location>
</feature>
<feature type="domain" description="DUF4142" evidence="2">
    <location>
        <begin position="28"/>
        <end position="159"/>
    </location>
</feature>
<gene>
    <name evidence="3" type="ordered locus">AMIS_4770</name>
</gene>
<evidence type="ECO:0000259" key="2">
    <source>
        <dbReference type="Pfam" id="PF13628"/>
    </source>
</evidence>
<accession>I0GY60</accession>
<evidence type="ECO:0000313" key="4">
    <source>
        <dbReference type="Proteomes" id="UP000007882"/>
    </source>
</evidence>
<dbReference type="PANTHER" id="PTHR38593:SF1">
    <property type="entry name" value="BLR2558 PROTEIN"/>
    <property type="match status" value="1"/>
</dbReference>
<dbReference type="HOGENOM" id="CLU_079636_2_0_11"/>
<organism evidence="3 4">
    <name type="scientific">Actinoplanes missouriensis (strain ATCC 14538 / DSM 43046 / CBS 188.64 / JCM 3121 / NBRC 102363 / NCIMB 12654 / NRRL B-3342 / UNCC 431)</name>
    <dbReference type="NCBI Taxonomy" id="512565"/>
    <lineage>
        <taxon>Bacteria</taxon>
        <taxon>Bacillati</taxon>
        <taxon>Actinomycetota</taxon>
        <taxon>Actinomycetes</taxon>
        <taxon>Micromonosporales</taxon>
        <taxon>Micromonosporaceae</taxon>
        <taxon>Actinoplanes</taxon>
    </lineage>
</organism>
<keyword evidence="4" id="KW-1185">Reference proteome</keyword>